<sequence length="132" mass="14992">MGLDRKSIQAAFLCGTLVIPVFAHGAERAAEEAFLARLSTEVVPRMQREYMRATLPSFGIDIASYFERRRFNRWYVGGTFPDEDVEITAELMERWLLSPLLPYYLEVTEIPDCTAMLPASCGWQPLTLTLSP</sequence>
<evidence type="ECO:0000313" key="2">
    <source>
        <dbReference type="Proteomes" id="UP000517187"/>
    </source>
</evidence>
<dbReference type="Proteomes" id="UP000517187">
    <property type="component" value="Unassembled WGS sequence"/>
</dbReference>
<evidence type="ECO:0000313" key="1">
    <source>
        <dbReference type="EMBL" id="MBB6220400.1"/>
    </source>
</evidence>
<dbReference type="EMBL" id="JACIIJ010000002">
    <property type="protein sequence ID" value="MBB6220400.1"/>
    <property type="molecule type" value="Genomic_DNA"/>
</dbReference>
<dbReference type="AlphaFoldDB" id="A0A7W9ZPD7"/>
<accession>A0A7W9ZPD7</accession>
<reference evidence="1 2" key="1">
    <citation type="submission" date="2020-08" db="EMBL/GenBank/DDBJ databases">
        <title>Genomic Encyclopedia of Type Strains, Phase IV (KMG-V): Genome sequencing to study the core and pangenomes of soil and plant-associated prokaryotes.</title>
        <authorList>
            <person name="Whitman W."/>
        </authorList>
    </citation>
    <scope>NUCLEOTIDE SEQUENCE [LARGE SCALE GENOMIC DNA]</scope>
    <source>
        <strain evidence="1 2">SEMIA 4011</strain>
    </source>
</reference>
<organism evidence="1 2">
    <name type="scientific">Rhizobium leguminosarum</name>
    <dbReference type="NCBI Taxonomy" id="384"/>
    <lineage>
        <taxon>Bacteria</taxon>
        <taxon>Pseudomonadati</taxon>
        <taxon>Pseudomonadota</taxon>
        <taxon>Alphaproteobacteria</taxon>
        <taxon>Hyphomicrobiales</taxon>
        <taxon>Rhizobiaceae</taxon>
        <taxon>Rhizobium/Agrobacterium group</taxon>
        <taxon>Rhizobium</taxon>
    </lineage>
</organism>
<comment type="caution">
    <text evidence="1">The sequence shown here is derived from an EMBL/GenBank/DDBJ whole genome shotgun (WGS) entry which is preliminary data.</text>
</comment>
<gene>
    <name evidence="1" type="ORF">GGE66_001349</name>
</gene>
<name>A0A7W9ZPD7_RHILE</name>
<protein>
    <submittedName>
        <fullName evidence="1">Uncharacterized protein</fullName>
    </submittedName>
</protein>
<proteinExistence type="predicted"/>